<reference evidence="5" key="1">
    <citation type="submission" date="2021-12" db="EMBL/GenBank/DDBJ databases">
        <authorList>
            <person name="Zaccaron A."/>
            <person name="Stergiopoulos I."/>
        </authorList>
    </citation>
    <scope>NUCLEOTIDE SEQUENCE</scope>
    <source>
        <strain evidence="5">Race5_Kim</strain>
    </source>
</reference>
<dbReference type="InterPro" id="IPR032098">
    <property type="entry name" value="Acyltransf_C"/>
</dbReference>
<evidence type="ECO:0000256" key="2">
    <source>
        <dbReference type="ARBA" id="ARBA00022679"/>
    </source>
</evidence>
<evidence type="ECO:0000259" key="4">
    <source>
        <dbReference type="Pfam" id="PF16076"/>
    </source>
</evidence>
<evidence type="ECO:0000313" key="5">
    <source>
        <dbReference type="EMBL" id="UJO25209.1"/>
    </source>
</evidence>
<keyword evidence="3 5" id="KW-0012">Acyltransferase</keyword>
<proteinExistence type="inferred from homology"/>
<feature type="domain" description="Acyltransferase C-terminal" evidence="4">
    <location>
        <begin position="82"/>
        <end position="139"/>
    </location>
</feature>
<dbReference type="Pfam" id="PF16076">
    <property type="entry name" value="Acyltransf_C"/>
    <property type="match status" value="1"/>
</dbReference>
<dbReference type="PANTHER" id="PTHR10983">
    <property type="entry name" value="1-ACYLGLYCEROL-3-PHOSPHATE ACYLTRANSFERASE-RELATED"/>
    <property type="match status" value="1"/>
</dbReference>
<dbReference type="PANTHER" id="PTHR10983:SF16">
    <property type="entry name" value="LYSOCARDIOLIPIN ACYLTRANSFERASE 1"/>
    <property type="match status" value="1"/>
</dbReference>
<dbReference type="Proteomes" id="UP000756132">
    <property type="component" value="Chromosome 13"/>
</dbReference>
<organism evidence="5 6">
    <name type="scientific">Passalora fulva</name>
    <name type="common">Tomato leaf mold</name>
    <name type="synonym">Cladosporium fulvum</name>
    <dbReference type="NCBI Taxonomy" id="5499"/>
    <lineage>
        <taxon>Eukaryota</taxon>
        <taxon>Fungi</taxon>
        <taxon>Dikarya</taxon>
        <taxon>Ascomycota</taxon>
        <taxon>Pezizomycotina</taxon>
        <taxon>Dothideomycetes</taxon>
        <taxon>Dothideomycetidae</taxon>
        <taxon>Mycosphaerellales</taxon>
        <taxon>Mycosphaerellaceae</taxon>
        <taxon>Fulvia</taxon>
    </lineage>
</organism>
<keyword evidence="6" id="KW-1185">Reference proteome</keyword>
<dbReference type="AlphaFoldDB" id="A0A9Q8UWM5"/>
<reference evidence="5" key="2">
    <citation type="journal article" date="2022" name="Microb. Genom.">
        <title>A chromosome-scale genome assembly of the tomato pathogen Cladosporium fulvum reveals a compartmentalized genome architecture and the presence of a dispensable chromosome.</title>
        <authorList>
            <person name="Zaccaron A.Z."/>
            <person name="Chen L.H."/>
            <person name="Samaras A."/>
            <person name="Stergiopoulos I."/>
        </authorList>
    </citation>
    <scope>NUCLEOTIDE SEQUENCE</scope>
    <source>
        <strain evidence="5">Race5_Kim</strain>
    </source>
</reference>
<dbReference type="CDD" id="cd07990">
    <property type="entry name" value="LPLAT_LCLAT1-like"/>
    <property type="match status" value="1"/>
</dbReference>
<dbReference type="OrthoDB" id="189226at2759"/>
<dbReference type="GeneID" id="71994046"/>
<protein>
    <submittedName>
        <fullName evidence="5">2-acyl-1-lysophosphatidylinositol acyltransferase</fullName>
    </submittedName>
</protein>
<keyword evidence="2" id="KW-0808">Transferase</keyword>
<gene>
    <name evidence="5" type="ORF">CLAFUR5_14168</name>
</gene>
<accession>A0A9Q8UWM5</accession>
<evidence type="ECO:0000256" key="1">
    <source>
        <dbReference type="ARBA" id="ARBA00008655"/>
    </source>
</evidence>
<evidence type="ECO:0000256" key="3">
    <source>
        <dbReference type="ARBA" id="ARBA00023315"/>
    </source>
</evidence>
<dbReference type="RefSeq" id="XP_047769575.1">
    <property type="nucleotide sequence ID" value="XM_047913316.1"/>
</dbReference>
<sequence>MWLLIFPEGTNMSITARGVSRKWANKVGVADFEHVLIPRSRGLQFCLQGLAGTIDWVYDCAIAYEDIPLKALYVEGRAAPPAHMHWRRYAVRDIPFHDAEAFDKWLNQRWAEKDRLLEHFQQHGRFADDVDDTPPTEIKIRHPLEAAQILGGAAAVFTSWSVFKLLYRSAVALRAST</sequence>
<dbReference type="GO" id="GO:0005783">
    <property type="term" value="C:endoplasmic reticulum"/>
    <property type="evidence" value="ECO:0007669"/>
    <property type="project" value="TreeGrafter"/>
</dbReference>
<evidence type="ECO:0000313" key="6">
    <source>
        <dbReference type="Proteomes" id="UP000756132"/>
    </source>
</evidence>
<dbReference type="GO" id="GO:0036149">
    <property type="term" value="P:phosphatidylinositol acyl-chain remodeling"/>
    <property type="evidence" value="ECO:0007669"/>
    <property type="project" value="TreeGrafter"/>
</dbReference>
<dbReference type="KEGG" id="ffu:CLAFUR5_14168"/>
<comment type="similarity">
    <text evidence="1">Belongs to the 1-acyl-sn-glycerol-3-phosphate acyltransferase family.</text>
</comment>
<name>A0A9Q8UWM5_PASFU</name>
<dbReference type="GO" id="GO:0016746">
    <property type="term" value="F:acyltransferase activity"/>
    <property type="evidence" value="ECO:0007669"/>
    <property type="project" value="UniProtKB-KW"/>
</dbReference>
<dbReference type="EMBL" id="CP090175">
    <property type="protein sequence ID" value="UJO25209.1"/>
    <property type="molecule type" value="Genomic_DNA"/>
</dbReference>